<gene>
    <name evidence="1" type="ORF">PCASD_12401</name>
</gene>
<evidence type="ECO:0000313" key="2">
    <source>
        <dbReference type="Proteomes" id="UP000235392"/>
    </source>
</evidence>
<reference evidence="1 2" key="1">
    <citation type="submission" date="2017-11" db="EMBL/GenBank/DDBJ databases">
        <title>De novo assembly and phasing of dikaryotic genomes from two isolates of Puccinia coronata f. sp. avenae, the causal agent of oat crown rust.</title>
        <authorList>
            <person name="Miller M.E."/>
            <person name="Zhang Y."/>
            <person name="Omidvar V."/>
            <person name="Sperschneider J."/>
            <person name="Schwessinger B."/>
            <person name="Raley C."/>
            <person name="Palmer J.M."/>
            <person name="Garnica D."/>
            <person name="Upadhyaya N."/>
            <person name="Rathjen J."/>
            <person name="Taylor J.M."/>
            <person name="Park R.F."/>
            <person name="Dodds P.N."/>
            <person name="Hirsch C.D."/>
            <person name="Kianian S.F."/>
            <person name="Figueroa M."/>
        </authorList>
    </citation>
    <scope>NUCLEOTIDE SEQUENCE [LARGE SCALE GENOMIC DNA]</scope>
    <source>
        <strain evidence="1">12SD80</strain>
    </source>
</reference>
<comment type="caution">
    <text evidence="1">The sequence shown here is derived from an EMBL/GenBank/DDBJ whole genome shotgun (WGS) entry which is preliminary data.</text>
</comment>
<dbReference type="EMBL" id="PGCI01000236">
    <property type="protein sequence ID" value="PLW32740.1"/>
    <property type="molecule type" value="Genomic_DNA"/>
</dbReference>
<accession>A0A2N5U4V7</accession>
<sequence length="134" mass="15343">MLEKVYLHSSWRMINLSQSTGRRSALKLHFNTAAFKQIKARQESVHRLYSHLLAHYGDDKWTSIELSLLDQYASLQKELGLSRECLINTLALVCSGVTYEPGKWSQEVMFRSPPYLPPYLVDIVNQSALAAKLM</sequence>
<proteinExistence type="predicted"/>
<evidence type="ECO:0000313" key="1">
    <source>
        <dbReference type="EMBL" id="PLW32740.1"/>
    </source>
</evidence>
<dbReference type="Proteomes" id="UP000235392">
    <property type="component" value="Unassembled WGS sequence"/>
</dbReference>
<protein>
    <submittedName>
        <fullName evidence="1">Uncharacterized protein</fullName>
    </submittedName>
</protein>
<organism evidence="1 2">
    <name type="scientific">Puccinia coronata f. sp. avenae</name>
    <dbReference type="NCBI Taxonomy" id="200324"/>
    <lineage>
        <taxon>Eukaryota</taxon>
        <taxon>Fungi</taxon>
        <taxon>Dikarya</taxon>
        <taxon>Basidiomycota</taxon>
        <taxon>Pucciniomycotina</taxon>
        <taxon>Pucciniomycetes</taxon>
        <taxon>Pucciniales</taxon>
        <taxon>Pucciniaceae</taxon>
        <taxon>Puccinia</taxon>
    </lineage>
</organism>
<dbReference type="AlphaFoldDB" id="A0A2N5U4V7"/>
<name>A0A2N5U4V7_9BASI</name>